<accession>A0A7I9UWG1</accession>
<proteinExistence type="predicted"/>
<comment type="caution">
    <text evidence="1">The sequence shown here is derived from an EMBL/GenBank/DDBJ whole genome shotgun (WGS) entry which is preliminary data.</text>
</comment>
<dbReference type="EMBL" id="BJOU01000001">
    <property type="protein sequence ID" value="GED97475.1"/>
    <property type="molecule type" value="Genomic_DNA"/>
</dbReference>
<organism evidence="1 2">
    <name type="scientific">Gordonia crocea</name>
    <dbReference type="NCBI Taxonomy" id="589162"/>
    <lineage>
        <taxon>Bacteria</taxon>
        <taxon>Bacillati</taxon>
        <taxon>Actinomycetota</taxon>
        <taxon>Actinomycetes</taxon>
        <taxon>Mycobacteriales</taxon>
        <taxon>Gordoniaceae</taxon>
        <taxon>Gordonia</taxon>
    </lineage>
</organism>
<keyword evidence="2" id="KW-1185">Reference proteome</keyword>
<dbReference type="OrthoDB" id="3268479at2"/>
<sequence length="197" mass="21521">MTARFLSGWKRRGSGDSAVYLAHCSAHESDLLRSIVESMCELLTERAESAPSDELTAITGIRSGHSSAPQDATLGRLLPDFHRPDQDEEIGCDAVNGDLNGALRSINEPVIIDEKLAAAHCLLDTVPVGGGEIALTRAQADQWLTAINDVRLSLGAMLGITEDAPDELDPDHPYAAHLHVYRWLTEQQWILVEELME</sequence>
<evidence type="ECO:0000313" key="2">
    <source>
        <dbReference type="Proteomes" id="UP000444980"/>
    </source>
</evidence>
<dbReference type="Pfam" id="PF09438">
    <property type="entry name" value="DUF2017"/>
    <property type="match status" value="1"/>
</dbReference>
<protein>
    <recommendedName>
        <fullName evidence="3">DUF2017 domain-containing protein</fullName>
    </recommendedName>
</protein>
<dbReference type="RefSeq" id="WP_161927651.1">
    <property type="nucleotide sequence ID" value="NZ_BJOU01000001.1"/>
</dbReference>
<dbReference type="InterPro" id="IPR018561">
    <property type="entry name" value="AosR"/>
</dbReference>
<dbReference type="Proteomes" id="UP000444980">
    <property type="component" value="Unassembled WGS sequence"/>
</dbReference>
<dbReference type="AlphaFoldDB" id="A0A7I9UWG1"/>
<evidence type="ECO:0008006" key="3">
    <source>
        <dbReference type="Google" id="ProtNLM"/>
    </source>
</evidence>
<evidence type="ECO:0000313" key="1">
    <source>
        <dbReference type="EMBL" id="GED97475.1"/>
    </source>
</evidence>
<name>A0A7I9UWG1_9ACTN</name>
<gene>
    <name evidence="1" type="ORF">nbrc107697_15140</name>
</gene>
<reference evidence="2" key="1">
    <citation type="submission" date="2019-06" db="EMBL/GenBank/DDBJ databases">
        <title>Gordonia isolated from sludge of a wastewater treatment plant.</title>
        <authorList>
            <person name="Tamura T."/>
            <person name="Aoyama K."/>
            <person name="Kang Y."/>
            <person name="Saito S."/>
            <person name="Akiyama N."/>
            <person name="Yazawa K."/>
            <person name="Gonoi T."/>
            <person name="Mikami Y."/>
        </authorList>
    </citation>
    <scope>NUCLEOTIDE SEQUENCE [LARGE SCALE GENOMIC DNA]</scope>
    <source>
        <strain evidence="2">NBRC 107697</strain>
    </source>
</reference>